<evidence type="ECO:0000256" key="6">
    <source>
        <dbReference type="ARBA" id="ARBA00023157"/>
    </source>
</evidence>
<evidence type="ECO:0000313" key="12">
    <source>
        <dbReference type="EMBL" id="KAF6472745.1"/>
    </source>
</evidence>
<organism evidence="12 13">
    <name type="scientific">Molossus molossus</name>
    <name type="common">Pallas' mastiff bat</name>
    <name type="synonym">Vespertilio molossus</name>
    <dbReference type="NCBI Taxonomy" id="27622"/>
    <lineage>
        <taxon>Eukaryota</taxon>
        <taxon>Metazoa</taxon>
        <taxon>Chordata</taxon>
        <taxon>Craniata</taxon>
        <taxon>Vertebrata</taxon>
        <taxon>Euteleostomi</taxon>
        <taxon>Mammalia</taxon>
        <taxon>Eutheria</taxon>
        <taxon>Laurasiatheria</taxon>
        <taxon>Chiroptera</taxon>
        <taxon>Yangochiroptera</taxon>
        <taxon>Molossidae</taxon>
        <taxon>Molossus</taxon>
    </lineage>
</organism>
<comment type="caution">
    <text evidence="8">Lacks conserved residue(s) required for the propagation of feature annotation.</text>
</comment>
<dbReference type="PROSITE" id="PS50050">
    <property type="entry name" value="TNFR_NGFR_2"/>
    <property type="match status" value="1"/>
</dbReference>
<evidence type="ECO:0000256" key="8">
    <source>
        <dbReference type="PROSITE-ProRule" id="PRU00206"/>
    </source>
</evidence>
<comment type="subcellular location">
    <subcellularLocation>
        <location evidence="1">Secreted</location>
    </subcellularLocation>
</comment>
<keyword evidence="3" id="KW-0053">Apoptosis</keyword>
<comment type="caution">
    <text evidence="12">The sequence shown here is derived from an EMBL/GenBank/DDBJ whole genome shotgun (WGS) entry which is preliminary data.</text>
</comment>
<feature type="signal peptide" evidence="10">
    <location>
        <begin position="1"/>
        <end position="47"/>
    </location>
</feature>
<evidence type="ECO:0000313" key="13">
    <source>
        <dbReference type="Proteomes" id="UP000550707"/>
    </source>
</evidence>
<dbReference type="Pfam" id="PF00020">
    <property type="entry name" value="TNFR_c6"/>
    <property type="match status" value="3"/>
</dbReference>
<dbReference type="AlphaFoldDB" id="A0A7J8HLF3"/>
<evidence type="ECO:0000256" key="5">
    <source>
        <dbReference type="ARBA" id="ARBA00022737"/>
    </source>
</evidence>
<keyword evidence="2" id="KW-0964">Secreted</keyword>
<feature type="disulfide bond" evidence="8">
    <location>
        <begin position="89"/>
        <end position="104"/>
    </location>
</feature>
<evidence type="ECO:0000259" key="11">
    <source>
        <dbReference type="PROSITE" id="PS50050"/>
    </source>
</evidence>
<dbReference type="SMART" id="SM00208">
    <property type="entry name" value="TNFR"/>
    <property type="match status" value="4"/>
</dbReference>
<dbReference type="PANTHER" id="PTHR23097">
    <property type="entry name" value="TUMOR NECROSIS FACTOR RECEPTOR SUPERFAMILY MEMBER"/>
    <property type="match status" value="1"/>
</dbReference>
<dbReference type="InterPro" id="IPR052459">
    <property type="entry name" value="TNFRSF_decoy_receptor"/>
</dbReference>
<dbReference type="InterPro" id="IPR034023">
    <property type="entry name" value="TNFRSF6B_N"/>
</dbReference>
<dbReference type="GO" id="GO:0006915">
    <property type="term" value="P:apoptotic process"/>
    <property type="evidence" value="ECO:0007669"/>
    <property type="project" value="UniProtKB-KW"/>
</dbReference>
<feature type="region of interest" description="Disordered" evidence="9">
    <location>
        <begin position="1"/>
        <end position="23"/>
    </location>
</feature>
<dbReference type="InterPro" id="IPR001368">
    <property type="entry name" value="TNFR/NGFR_Cys_rich_reg"/>
</dbReference>
<evidence type="ECO:0000256" key="9">
    <source>
        <dbReference type="SAM" id="MobiDB-lite"/>
    </source>
</evidence>
<dbReference type="FunCoup" id="A0A7J8HLF3">
    <property type="interactions" value="8"/>
</dbReference>
<name>A0A7J8HLF3_MOLMO</name>
<sequence>MDGTGCSAEPAAPAPRRTMKTPARPPLTLPWALPLLLLVLAPCGVAGDVPTYQWWDADTREWLTCGQCPPGTFVHQPCGRDRPTACRPCPPQHYTRFWNYLERCRYCNVICGEHEEEAQPCSVVHNRACRCRPGFFALAGFCLEHSPCPPGYGMVALGTPTQDTQCQQCPPGTFSANSSSSEQCQPHRNCTALGLALNVPGTPFHDAMCTSCRGSPLSTPEPGSPGDWKGAGAEECERALVDFVAFQNLSFRRLLQLQQALGGPGAQSPPQLWEDWQDRVSLQQQLRQQLTELREARPGALMAGLLQALHTARLLGLERTVRKHFLQPTEPPPYLLY</sequence>
<keyword evidence="5" id="KW-0677">Repeat</keyword>
<feature type="domain" description="TNFR-Cys" evidence="11">
    <location>
        <begin position="88"/>
        <end position="129"/>
    </location>
</feature>
<dbReference type="InParanoid" id="A0A7J8HLF3"/>
<evidence type="ECO:0000256" key="10">
    <source>
        <dbReference type="SAM" id="SignalP"/>
    </source>
</evidence>
<dbReference type="EMBL" id="JACASF010000006">
    <property type="protein sequence ID" value="KAF6472745.1"/>
    <property type="molecule type" value="Genomic_DNA"/>
</dbReference>
<dbReference type="SUPFAM" id="SSF57586">
    <property type="entry name" value="TNF receptor-like"/>
    <property type="match status" value="2"/>
</dbReference>
<gene>
    <name evidence="12" type="ORF">HJG59_018545</name>
</gene>
<keyword evidence="12" id="KW-0675">Receptor</keyword>
<feature type="chain" id="PRO_5029479118" evidence="10">
    <location>
        <begin position="48"/>
        <end position="337"/>
    </location>
</feature>
<keyword evidence="7" id="KW-0325">Glycoprotein</keyword>
<keyword evidence="6 8" id="KW-1015">Disulfide bond</keyword>
<dbReference type="Gene3D" id="2.10.50.10">
    <property type="entry name" value="Tumor Necrosis Factor Receptor, subunit A, domain 2"/>
    <property type="match status" value="2"/>
</dbReference>
<reference evidence="12 13" key="1">
    <citation type="journal article" date="2020" name="Nature">
        <title>Six reference-quality genomes reveal evolution of bat adaptations.</title>
        <authorList>
            <person name="Jebb D."/>
            <person name="Huang Z."/>
            <person name="Pippel M."/>
            <person name="Hughes G.M."/>
            <person name="Lavrichenko K."/>
            <person name="Devanna P."/>
            <person name="Winkler S."/>
            <person name="Jermiin L.S."/>
            <person name="Skirmuntt E.C."/>
            <person name="Katzourakis A."/>
            <person name="Burkitt-Gray L."/>
            <person name="Ray D.A."/>
            <person name="Sullivan K.A.M."/>
            <person name="Roscito J.G."/>
            <person name="Kirilenko B.M."/>
            <person name="Davalos L.M."/>
            <person name="Corthals A.P."/>
            <person name="Power M.L."/>
            <person name="Jones G."/>
            <person name="Ransome R.D."/>
            <person name="Dechmann D.K.N."/>
            <person name="Locatelli A.G."/>
            <person name="Puechmaille S.J."/>
            <person name="Fedrigo O."/>
            <person name="Jarvis E.D."/>
            <person name="Hiller M."/>
            <person name="Vernes S.C."/>
            <person name="Myers E.W."/>
            <person name="Teeling E.C."/>
        </authorList>
    </citation>
    <scope>NUCLEOTIDE SEQUENCE [LARGE SCALE GENOMIC DNA]</scope>
    <source>
        <strain evidence="12">MMolMol1</strain>
        <tissue evidence="12">Muscle</tissue>
    </source>
</reference>
<dbReference type="CDD" id="cd10575">
    <property type="entry name" value="TNFRSF6B"/>
    <property type="match status" value="1"/>
</dbReference>
<protein>
    <submittedName>
        <fullName evidence="12">TNF receptor superfamily member 6b</fullName>
    </submittedName>
</protein>
<evidence type="ECO:0000256" key="7">
    <source>
        <dbReference type="ARBA" id="ARBA00023180"/>
    </source>
</evidence>
<evidence type="ECO:0000256" key="3">
    <source>
        <dbReference type="ARBA" id="ARBA00022703"/>
    </source>
</evidence>
<keyword evidence="13" id="KW-1185">Reference proteome</keyword>
<evidence type="ECO:0000256" key="2">
    <source>
        <dbReference type="ARBA" id="ARBA00022525"/>
    </source>
</evidence>
<dbReference type="GO" id="GO:0005576">
    <property type="term" value="C:extracellular region"/>
    <property type="evidence" value="ECO:0007669"/>
    <property type="project" value="UniProtKB-SubCell"/>
</dbReference>
<dbReference type="Proteomes" id="UP000550707">
    <property type="component" value="Unassembled WGS sequence"/>
</dbReference>
<dbReference type="PANTHER" id="PTHR23097:SF116">
    <property type="entry name" value="TUMOR NECROSIS FACTOR RECEPTOR SUPERFAMILY MEMBER 6B"/>
    <property type="match status" value="1"/>
</dbReference>
<keyword evidence="4 10" id="KW-0732">Signal</keyword>
<feature type="repeat" description="TNFR-Cys" evidence="8">
    <location>
        <begin position="88"/>
        <end position="129"/>
    </location>
</feature>
<feature type="disulfide bond" evidence="8">
    <location>
        <begin position="111"/>
        <end position="129"/>
    </location>
</feature>
<evidence type="ECO:0000256" key="1">
    <source>
        <dbReference type="ARBA" id="ARBA00004613"/>
    </source>
</evidence>
<accession>A0A7J8HLF3</accession>
<evidence type="ECO:0000256" key="4">
    <source>
        <dbReference type="ARBA" id="ARBA00022729"/>
    </source>
</evidence>
<proteinExistence type="predicted"/>